<keyword evidence="1" id="KW-1133">Transmembrane helix</keyword>
<dbReference type="Proteomes" id="UP000266906">
    <property type="component" value="Unassembled WGS sequence"/>
</dbReference>
<dbReference type="RefSeq" id="WP_123817058.1">
    <property type="nucleotide sequence ID" value="NZ_RKQG01000001.1"/>
</dbReference>
<feature type="transmembrane region" description="Helical" evidence="1">
    <location>
        <begin position="160"/>
        <end position="190"/>
    </location>
</feature>
<evidence type="ECO:0000313" key="3">
    <source>
        <dbReference type="Proteomes" id="UP000266906"/>
    </source>
</evidence>
<accession>A0A3N4RGL0</accession>
<proteinExistence type="predicted"/>
<keyword evidence="3" id="KW-1185">Reference proteome</keyword>
<dbReference type="EMBL" id="RKQG01000001">
    <property type="protein sequence ID" value="RPE31956.1"/>
    <property type="molecule type" value="Genomic_DNA"/>
</dbReference>
<feature type="transmembrane region" description="Helical" evidence="1">
    <location>
        <begin position="14"/>
        <end position="40"/>
    </location>
</feature>
<keyword evidence="1" id="KW-0472">Membrane</keyword>
<evidence type="ECO:0000256" key="1">
    <source>
        <dbReference type="SAM" id="Phobius"/>
    </source>
</evidence>
<protein>
    <submittedName>
        <fullName evidence="2">Uncharacterized protein</fullName>
    </submittedName>
</protein>
<feature type="transmembrane region" description="Helical" evidence="1">
    <location>
        <begin position="202"/>
        <end position="220"/>
    </location>
</feature>
<feature type="transmembrane region" description="Helical" evidence="1">
    <location>
        <begin position="65"/>
        <end position="84"/>
    </location>
</feature>
<feature type="transmembrane region" description="Helical" evidence="1">
    <location>
        <begin position="127"/>
        <end position="148"/>
    </location>
</feature>
<organism evidence="2 3">
    <name type="scientific">Kitasatospora cineracea</name>
    <dbReference type="NCBI Taxonomy" id="88074"/>
    <lineage>
        <taxon>Bacteria</taxon>
        <taxon>Bacillati</taxon>
        <taxon>Actinomycetota</taxon>
        <taxon>Actinomycetes</taxon>
        <taxon>Kitasatosporales</taxon>
        <taxon>Streptomycetaceae</taxon>
        <taxon>Kitasatospora</taxon>
    </lineage>
</organism>
<name>A0A3N4RGL0_9ACTN</name>
<reference evidence="2 3" key="1">
    <citation type="submission" date="2018-11" db="EMBL/GenBank/DDBJ databases">
        <title>Sequencing the genomes of 1000 actinobacteria strains.</title>
        <authorList>
            <person name="Klenk H.-P."/>
        </authorList>
    </citation>
    <scope>NUCLEOTIDE SEQUENCE [LARGE SCALE GENOMIC DNA]</scope>
    <source>
        <strain evidence="2 3">DSM 44781</strain>
    </source>
</reference>
<dbReference type="AlphaFoldDB" id="A0A3N4RGL0"/>
<evidence type="ECO:0000313" key="2">
    <source>
        <dbReference type="EMBL" id="RPE31956.1"/>
    </source>
</evidence>
<keyword evidence="1" id="KW-0812">Transmembrane</keyword>
<comment type="caution">
    <text evidence="2">The sequence shown here is derived from an EMBL/GenBank/DDBJ whole genome shotgun (WGS) entry which is preliminary data.</text>
</comment>
<sequence>MTPVPAPEDLLTRLAAAIGVPAVLLALWAAAGAAASWVALARRTSAAVAAGGALLRERTGERQRAALGFVLAGAGFVAAAYALGQLAMVTYTPLEGRPRIADGARFDWSFAARHLLGYQDWSRPSSYAVTAAAALLAGYSAGVLLEGVGAPLAGLLLRGAALLVGGTALLLCVGAAALIGLAGTFVLVLGLTHSSGYTPGMAVLYALWVALLLLAPLLAWRAGRAAEAMFGRPEEE</sequence>
<gene>
    <name evidence="2" type="ORF">EDD38_0198</name>
</gene>